<evidence type="ECO:0000313" key="12">
    <source>
        <dbReference type="Proteomes" id="UP001169862"/>
    </source>
</evidence>
<comment type="caution">
    <text evidence="10">The sequence shown here is derived from an EMBL/GenBank/DDBJ whole genome shotgun (WGS) entry which is preliminary data.</text>
</comment>
<keyword evidence="13" id="KW-1185">Reference proteome</keyword>
<dbReference type="GO" id="GO:0003983">
    <property type="term" value="F:UTP:glucose-1-phosphate uridylyltransferase activity"/>
    <property type="evidence" value="ECO:0007669"/>
    <property type="project" value="UniProtKB-EC"/>
</dbReference>
<dbReference type="CDD" id="cd02541">
    <property type="entry name" value="UGPase_prokaryotic"/>
    <property type="match status" value="1"/>
</dbReference>
<dbReference type="EC" id="2.7.7.9" evidence="2 8"/>
<evidence type="ECO:0000256" key="7">
    <source>
        <dbReference type="ARBA" id="ARBA00048128"/>
    </source>
</evidence>
<dbReference type="SUPFAM" id="SSF53448">
    <property type="entry name" value="Nucleotide-diphospho-sugar transferases"/>
    <property type="match status" value="1"/>
</dbReference>
<evidence type="ECO:0000313" key="13">
    <source>
        <dbReference type="Proteomes" id="UP001177341"/>
    </source>
</evidence>
<evidence type="ECO:0000256" key="8">
    <source>
        <dbReference type="RuleBase" id="RU361259"/>
    </source>
</evidence>
<evidence type="ECO:0000256" key="5">
    <source>
        <dbReference type="ARBA" id="ARBA00022695"/>
    </source>
</evidence>
<dbReference type="EMBL" id="JAUYVO010000003">
    <property type="protein sequence ID" value="MDP2522067.1"/>
    <property type="molecule type" value="Genomic_DNA"/>
</dbReference>
<dbReference type="PANTHER" id="PTHR43197:SF1">
    <property type="entry name" value="UTP--GLUCOSE-1-PHOSPHATE URIDYLYLTRANSFERASE"/>
    <property type="match status" value="1"/>
</dbReference>
<dbReference type="InterPro" id="IPR029044">
    <property type="entry name" value="Nucleotide-diphossugar_trans"/>
</dbReference>
<dbReference type="AlphaFoldDB" id="A0AAW7XIT2"/>
<keyword evidence="5 8" id="KW-0548">Nucleotidyltransferase</keyword>
<evidence type="ECO:0000256" key="2">
    <source>
        <dbReference type="ARBA" id="ARBA00012415"/>
    </source>
</evidence>
<dbReference type="RefSeq" id="WP_075171495.1">
    <property type="nucleotide sequence ID" value="NZ_CAXPFL010000001.1"/>
</dbReference>
<dbReference type="PANTHER" id="PTHR43197">
    <property type="entry name" value="UTP--GLUCOSE-1-PHOSPHATE URIDYLYLTRANSFERASE"/>
    <property type="match status" value="1"/>
</dbReference>
<evidence type="ECO:0000259" key="9">
    <source>
        <dbReference type="Pfam" id="PF00483"/>
    </source>
</evidence>
<gene>
    <name evidence="10" type="primary">galU</name>
    <name evidence="10" type="ORF">Q4490_12225</name>
    <name evidence="11" type="ORF">Q8W30_05725</name>
</gene>
<evidence type="ECO:0000256" key="3">
    <source>
        <dbReference type="ARBA" id="ARBA00019048"/>
    </source>
</evidence>
<dbReference type="Pfam" id="PF00483">
    <property type="entry name" value="NTP_transferase"/>
    <property type="match status" value="1"/>
</dbReference>
<dbReference type="Proteomes" id="UP001177341">
    <property type="component" value="Unassembled WGS sequence"/>
</dbReference>
<comment type="function">
    <text evidence="6">May play a role in stationary phase survival.</text>
</comment>
<dbReference type="EMBL" id="JAUOPG010000008">
    <property type="protein sequence ID" value="MDO6454331.1"/>
    <property type="molecule type" value="Genomic_DNA"/>
</dbReference>
<name>A0AAW7XIT2_9GAMM</name>
<dbReference type="InterPro" id="IPR005835">
    <property type="entry name" value="NTP_transferase_dom"/>
</dbReference>
<dbReference type="InterPro" id="IPR005771">
    <property type="entry name" value="GalU_uridylyltTrfase_bac/arc"/>
</dbReference>
<organism evidence="10 12">
    <name type="scientific">Neptunomonas phycophila</name>
    <dbReference type="NCBI Taxonomy" id="1572645"/>
    <lineage>
        <taxon>Bacteria</taxon>
        <taxon>Pseudomonadati</taxon>
        <taxon>Pseudomonadota</taxon>
        <taxon>Gammaproteobacteria</taxon>
        <taxon>Oceanospirillales</taxon>
        <taxon>Oceanospirillaceae</taxon>
        <taxon>Neptunomonas</taxon>
    </lineage>
</organism>
<feature type="domain" description="Nucleotidyl transferase" evidence="9">
    <location>
        <begin position="8"/>
        <end position="275"/>
    </location>
</feature>
<dbReference type="Gene3D" id="3.90.550.10">
    <property type="entry name" value="Spore Coat Polysaccharide Biosynthesis Protein SpsA, Chain A"/>
    <property type="match status" value="1"/>
</dbReference>
<comment type="similarity">
    <text evidence="1 8">Belongs to the UDPGP type 2 family.</text>
</comment>
<accession>A0AAW7XIT2</accession>
<keyword evidence="4 8" id="KW-0808">Transferase</keyword>
<dbReference type="NCBIfam" id="TIGR01099">
    <property type="entry name" value="galU"/>
    <property type="match status" value="1"/>
</dbReference>
<sequence>MSKLTKIVIPVAGLGTRVLPASKAIPKEMLTVVDKPVIQHVVEEAVGAGFTEIILITRSSKQAIEDHFDVHYELETELERKGKDSILNDVKGILPAGVSISSVRQGRALGLGHAVLCAAPLVGNEPFAVMLPDMLIHNPSNGSQDLAAMVKDFNETGAAQIMVEAVPEEHVERYGVVDCDGKPLNAGQGQPIIGMVEKPPRDKAPSNQAIVGRYILPARVMELLKDTKPGAGNEIQLTDALDALIKEAPMRAYSMVGKTYDCGNKLGFVQANMAFAMSHPDLGEDFIAFIKEAIA</sequence>
<evidence type="ECO:0000256" key="6">
    <source>
        <dbReference type="ARBA" id="ARBA00037294"/>
    </source>
</evidence>
<dbReference type="Proteomes" id="UP001169862">
    <property type="component" value="Unassembled WGS sequence"/>
</dbReference>
<evidence type="ECO:0000256" key="4">
    <source>
        <dbReference type="ARBA" id="ARBA00022679"/>
    </source>
</evidence>
<dbReference type="GO" id="GO:0006011">
    <property type="term" value="P:UDP-alpha-D-glucose metabolic process"/>
    <property type="evidence" value="ECO:0007669"/>
    <property type="project" value="InterPro"/>
</dbReference>
<comment type="catalytic activity">
    <reaction evidence="7 8">
        <text>alpha-D-glucose 1-phosphate + UTP + H(+) = UDP-alpha-D-glucose + diphosphate</text>
        <dbReference type="Rhea" id="RHEA:19889"/>
        <dbReference type="ChEBI" id="CHEBI:15378"/>
        <dbReference type="ChEBI" id="CHEBI:33019"/>
        <dbReference type="ChEBI" id="CHEBI:46398"/>
        <dbReference type="ChEBI" id="CHEBI:58601"/>
        <dbReference type="ChEBI" id="CHEBI:58885"/>
        <dbReference type="EC" id="2.7.7.9"/>
    </reaction>
</comment>
<proteinExistence type="inferred from homology"/>
<evidence type="ECO:0000256" key="1">
    <source>
        <dbReference type="ARBA" id="ARBA00006890"/>
    </source>
</evidence>
<evidence type="ECO:0000313" key="11">
    <source>
        <dbReference type="EMBL" id="MDP2522067.1"/>
    </source>
</evidence>
<protein>
    <recommendedName>
        <fullName evidence="3 8">UTP--glucose-1-phosphate uridylyltransferase</fullName>
        <ecNumber evidence="2 8">2.7.7.9</ecNumber>
    </recommendedName>
    <alternativeName>
        <fullName evidence="8">UDP-glucose pyrophosphorylase</fullName>
    </alternativeName>
</protein>
<reference evidence="10" key="1">
    <citation type="submission" date="2023-07" db="EMBL/GenBank/DDBJ databases">
        <title>Genome content predicts the carbon catabolic preferences of heterotrophic bacteria.</title>
        <authorList>
            <person name="Gralka M."/>
        </authorList>
    </citation>
    <scope>NUCLEOTIDE SEQUENCE</scope>
    <source>
        <strain evidence="11">5G01</strain>
        <strain evidence="10">I2M16</strain>
    </source>
</reference>
<evidence type="ECO:0000313" key="10">
    <source>
        <dbReference type="EMBL" id="MDO6454331.1"/>
    </source>
</evidence>